<gene>
    <name evidence="10" type="ORF">FPE_LOCUS3625</name>
</gene>
<organism evidence="10 11">
    <name type="scientific">Fraxinus pennsylvanica</name>
    <dbReference type="NCBI Taxonomy" id="56036"/>
    <lineage>
        <taxon>Eukaryota</taxon>
        <taxon>Viridiplantae</taxon>
        <taxon>Streptophyta</taxon>
        <taxon>Embryophyta</taxon>
        <taxon>Tracheophyta</taxon>
        <taxon>Spermatophyta</taxon>
        <taxon>Magnoliopsida</taxon>
        <taxon>eudicotyledons</taxon>
        <taxon>Gunneridae</taxon>
        <taxon>Pentapetalae</taxon>
        <taxon>asterids</taxon>
        <taxon>lamiids</taxon>
        <taxon>Lamiales</taxon>
        <taxon>Oleaceae</taxon>
        <taxon>Oleeae</taxon>
        <taxon>Fraxinus</taxon>
    </lineage>
</organism>
<evidence type="ECO:0000256" key="3">
    <source>
        <dbReference type="ARBA" id="ARBA00022833"/>
    </source>
</evidence>
<dbReference type="GO" id="GO:0003677">
    <property type="term" value="F:DNA binding"/>
    <property type="evidence" value="ECO:0007669"/>
    <property type="project" value="UniProtKB-KW"/>
</dbReference>
<keyword evidence="3" id="KW-0862">Zinc</keyword>
<dbReference type="PANTHER" id="PTHR31089">
    <property type="entry name" value="CYCLIC DOF FACTOR 2"/>
    <property type="match status" value="1"/>
</dbReference>
<evidence type="ECO:0000256" key="7">
    <source>
        <dbReference type="ARBA" id="ARBA00023242"/>
    </source>
</evidence>
<sequence>MSEVIKDSAIKLFGKTISVPHDKGLASTCHLQHQRSLSSSIASTSSQNIKSDSEGELTGTKDEDAASKPAAETPIEPATSSEITNDPETVDKDSLSLKTRSTEEPSESGVSQEKTLKKPDKILPCPRCKSMDTKFCYFNNYNVNQPRHFCKICQRYWTAGGTMRNVPVGSGRRKNKNASATNYGHIIVPDTLQAAQAIAITGMHFPSLKPNSTVLMFGSENPLGESMASAMDLAERSQNCVGNGFYGRENRNPVHQGRREIGKDHSSRSSGIPVSLYPTTPNWGCTVPNGWSLPFLSHPPMSDSSFLSINPAPSTLGKHSRDGNILRSPNMETGDIFEKKSAERCVLVPKTLRFDDPNVASKSSIWSSLGIKNENIDSAVRIFRTLPAKGDQNSNIDSNSLVLQANPAALSRSLNFRESA</sequence>
<dbReference type="GO" id="GO:0003700">
    <property type="term" value="F:DNA-binding transcription factor activity"/>
    <property type="evidence" value="ECO:0007669"/>
    <property type="project" value="InterPro"/>
</dbReference>
<evidence type="ECO:0000256" key="4">
    <source>
        <dbReference type="ARBA" id="ARBA00023015"/>
    </source>
</evidence>
<feature type="compositionally biased region" description="Basic and acidic residues" evidence="8">
    <location>
        <begin position="89"/>
        <end position="103"/>
    </location>
</feature>
<keyword evidence="5" id="KW-0238">DNA-binding</keyword>
<evidence type="ECO:0000256" key="5">
    <source>
        <dbReference type="ARBA" id="ARBA00023125"/>
    </source>
</evidence>
<feature type="compositionally biased region" description="Low complexity" evidence="8">
    <location>
        <begin position="36"/>
        <end position="50"/>
    </location>
</feature>
<keyword evidence="1" id="KW-0479">Metal-binding</keyword>
<evidence type="ECO:0000313" key="11">
    <source>
        <dbReference type="Proteomes" id="UP000834106"/>
    </source>
</evidence>
<evidence type="ECO:0000256" key="6">
    <source>
        <dbReference type="ARBA" id="ARBA00023163"/>
    </source>
</evidence>
<feature type="compositionally biased region" description="Polar residues" evidence="8">
    <location>
        <begin position="78"/>
        <end position="87"/>
    </location>
</feature>
<evidence type="ECO:0000313" key="10">
    <source>
        <dbReference type="EMBL" id="CAI9756195.1"/>
    </source>
</evidence>
<keyword evidence="4" id="KW-0805">Transcription regulation</keyword>
<keyword evidence="2" id="KW-0863">Zinc-finger</keyword>
<dbReference type="InterPro" id="IPR045174">
    <property type="entry name" value="Dof"/>
</dbReference>
<dbReference type="AlphaFoldDB" id="A0AAD1YUK2"/>
<protein>
    <recommendedName>
        <fullName evidence="9">Dof-type domain-containing protein</fullName>
    </recommendedName>
</protein>
<evidence type="ECO:0000256" key="8">
    <source>
        <dbReference type="SAM" id="MobiDB-lite"/>
    </source>
</evidence>
<keyword evidence="7" id="KW-0539">Nucleus</keyword>
<dbReference type="PANTHER" id="PTHR31089:SF52">
    <property type="entry name" value="CYCLIC DOF FACTOR 1-LIKE"/>
    <property type="match status" value="1"/>
</dbReference>
<evidence type="ECO:0000256" key="1">
    <source>
        <dbReference type="ARBA" id="ARBA00022723"/>
    </source>
</evidence>
<proteinExistence type="predicted"/>
<feature type="domain" description="Dof-type" evidence="9">
    <location>
        <begin position="125"/>
        <end position="161"/>
    </location>
</feature>
<dbReference type="GO" id="GO:0008270">
    <property type="term" value="F:zinc ion binding"/>
    <property type="evidence" value="ECO:0007669"/>
    <property type="project" value="UniProtKB-KW"/>
</dbReference>
<evidence type="ECO:0000256" key="2">
    <source>
        <dbReference type="ARBA" id="ARBA00022771"/>
    </source>
</evidence>
<feature type="region of interest" description="Disordered" evidence="8">
    <location>
        <begin position="245"/>
        <end position="273"/>
    </location>
</feature>
<name>A0AAD1YUK2_9LAMI</name>
<dbReference type="InterPro" id="IPR003851">
    <property type="entry name" value="Znf_Dof"/>
</dbReference>
<dbReference type="PROSITE" id="PS01361">
    <property type="entry name" value="ZF_DOF_1"/>
    <property type="match status" value="1"/>
</dbReference>
<reference evidence="10" key="1">
    <citation type="submission" date="2023-05" db="EMBL/GenBank/DDBJ databases">
        <authorList>
            <person name="Huff M."/>
        </authorList>
    </citation>
    <scope>NUCLEOTIDE SEQUENCE</scope>
</reference>
<evidence type="ECO:0000259" key="9">
    <source>
        <dbReference type="PROSITE" id="PS01361"/>
    </source>
</evidence>
<dbReference type="Pfam" id="PF02701">
    <property type="entry name" value="Zn_ribbon_Dof"/>
    <property type="match status" value="1"/>
</dbReference>
<feature type="compositionally biased region" description="Basic and acidic residues" evidence="8">
    <location>
        <begin position="248"/>
        <end position="267"/>
    </location>
</feature>
<feature type="region of interest" description="Disordered" evidence="8">
    <location>
        <begin position="30"/>
        <end position="115"/>
    </location>
</feature>
<keyword evidence="11" id="KW-1185">Reference proteome</keyword>
<dbReference type="EMBL" id="OU503037">
    <property type="protein sequence ID" value="CAI9756195.1"/>
    <property type="molecule type" value="Genomic_DNA"/>
</dbReference>
<dbReference type="Proteomes" id="UP000834106">
    <property type="component" value="Chromosome 2"/>
</dbReference>
<keyword evidence="6" id="KW-0804">Transcription</keyword>
<accession>A0AAD1YUK2</accession>